<evidence type="ECO:0000259" key="2">
    <source>
        <dbReference type="Pfam" id="PF07969"/>
    </source>
</evidence>
<dbReference type="Proteomes" id="UP000012081">
    <property type="component" value="Unassembled WGS sequence"/>
</dbReference>
<dbReference type="Gene3D" id="3.10.310.70">
    <property type="match status" value="1"/>
</dbReference>
<evidence type="ECO:0000313" key="4">
    <source>
        <dbReference type="Proteomes" id="UP000012081"/>
    </source>
</evidence>
<reference evidence="3 4" key="1">
    <citation type="submission" date="2013-03" db="EMBL/GenBank/DDBJ databases">
        <title>Assembly of a new bacterial strain Brevibacillus borstelensis AK1.</title>
        <authorList>
            <person name="Rajan I."/>
            <person name="PoliReddy D."/>
            <person name="Sugumar T."/>
            <person name="Rathinam K."/>
            <person name="Alqarawi S."/>
            <person name="Khalil A.B."/>
            <person name="Sivakumar N."/>
        </authorList>
    </citation>
    <scope>NUCLEOTIDE SEQUENCE [LARGE SCALE GENOMIC DNA]</scope>
    <source>
        <strain evidence="3 4">AK1</strain>
    </source>
</reference>
<dbReference type="Pfam" id="PF07969">
    <property type="entry name" value="Amidohydro_3"/>
    <property type="match status" value="1"/>
</dbReference>
<sequence>MFAKKAAGALLLASLLVPSIGHAQPVVQTKSAVQPADMILQNGAVYTVDRNRNWAEAVAVKGDTIVYVGTNEGAKAYAGAQTKVVDVKGKMVLPGFIDSHTHASKTTGMIYTVDLFELGSIEEYVKAVKEFVKKYPEETAIQGRGWTNSAATGIGPRKEALDEVSKDIPIALTSDDGHSLWVNSKALEVAGITKSTPNPDGGLIERDPATGEASGTLREKAMDLVLKKIPGLSVEQYMNGILEYQKLAAERGVTTARDPDMLRYPNVLEAYKQLSEEDKLTVRFRNAITADPAKGPEQVKEFIKLREENKGPHFQINAVKIFMDGVVEGATGYLEEPYKHKHTRGQLIWDPEVYNETAAAVDKAGFQLHVHSIGDAATRITLDGFEYAEKKNGQRDARPSIVHLQLFNPKDMERFKKLGVIGIPQPYWFLKEPGFFEEIEVPYLGRERAEEEYPMKSMINAGIVMASGSDYIVTQEFNPLHGIQQGITRIEEGKTDPKDIANPDERATLADMIASFTIDGAYANFVEDITGSIEVGKKADLVVLDKNLFAIPATEIKKTNILWTLFEGKEVYRNEAFK</sequence>
<feature type="domain" description="Amidohydrolase 3" evidence="2">
    <location>
        <begin position="83"/>
        <end position="572"/>
    </location>
</feature>
<dbReference type="Gene3D" id="3.20.20.140">
    <property type="entry name" value="Metal-dependent hydrolases"/>
    <property type="match status" value="1"/>
</dbReference>
<organism evidence="3 4">
    <name type="scientific">Brevibacillus borstelensis AK1</name>
    <dbReference type="NCBI Taxonomy" id="1300222"/>
    <lineage>
        <taxon>Bacteria</taxon>
        <taxon>Bacillati</taxon>
        <taxon>Bacillota</taxon>
        <taxon>Bacilli</taxon>
        <taxon>Bacillales</taxon>
        <taxon>Paenibacillaceae</taxon>
        <taxon>Brevibacillus</taxon>
    </lineage>
</organism>
<dbReference type="GO" id="GO:0016810">
    <property type="term" value="F:hydrolase activity, acting on carbon-nitrogen (but not peptide) bonds"/>
    <property type="evidence" value="ECO:0007669"/>
    <property type="project" value="InterPro"/>
</dbReference>
<dbReference type="InterPro" id="IPR033932">
    <property type="entry name" value="YtcJ-like"/>
</dbReference>
<dbReference type="InterPro" id="IPR032466">
    <property type="entry name" value="Metal_Hydrolase"/>
</dbReference>
<dbReference type="EMBL" id="APBN01000002">
    <property type="protein sequence ID" value="EMT53397.1"/>
    <property type="molecule type" value="Genomic_DNA"/>
</dbReference>
<dbReference type="PATRIC" id="fig|1300222.3.peg.1079"/>
<dbReference type="AlphaFoldDB" id="M8DIY5"/>
<feature type="chain" id="PRO_5004095251" description="Amidohydrolase 3 domain-containing protein" evidence="1">
    <location>
        <begin position="24"/>
        <end position="578"/>
    </location>
</feature>
<dbReference type="SUPFAM" id="SSF51338">
    <property type="entry name" value="Composite domain of metallo-dependent hydrolases"/>
    <property type="match status" value="1"/>
</dbReference>
<evidence type="ECO:0000256" key="1">
    <source>
        <dbReference type="SAM" id="SignalP"/>
    </source>
</evidence>
<gene>
    <name evidence="3" type="ORF">I532_05275</name>
</gene>
<comment type="caution">
    <text evidence="3">The sequence shown here is derived from an EMBL/GenBank/DDBJ whole genome shotgun (WGS) entry which is preliminary data.</text>
</comment>
<proteinExistence type="predicted"/>
<dbReference type="InterPro" id="IPR011059">
    <property type="entry name" value="Metal-dep_hydrolase_composite"/>
</dbReference>
<keyword evidence="1" id="KW-0732">Signal</keyword>
<dbReference type="PANTHER" id="PTHR22642">
    <property type="entry name" value="IMIDAZOLONEPROPIONASE"/>
    <property type="match status" value="1"/>
</dbReference>
<dbReference type="PANTHER" id="PTHR22642:SF2">
    <property type="entry name" value="PROTEIN LONG AFTER FAR-RED 3"/>
    <property type="match status" value="1"/>
</dbReference>
<dbReference type="CDD" id="cd01300">
    <property type="entry name" value="YtcJ_like"/>
    <property type="match status" value="1"/>
</dbReference>
<dbReference type="Gene3D" id="2.30.40.10">
    <property type="entry name" value="Urease, subunit C, domain 1"/>
    <property type="match status" value="1"/>
</dbReference>
<dbReference type="InterPro" id="IPR013108">
    <property type="entry name" value="Amidohydro_3"/>
</dbReference>
<name>M8DIY5_9BACL</name>
<evidence type="ECO:0000313" key="3">
    <source>
        <dbReference type="EMBL" id="EMT53397.1"/>
    </source>
</evidence>
<keyword evidence="4" id="KW-1185">Reference proteome</keyword>
<dbReference type="SUPFAM" id="SSF51556">
    <property type="entry name" value="Metallo-dependent hydrolases"/>
    <property type="match status" value="1"/>
</dbReference>
<feature type="signal peptide" evidence="1">
    <location>
        <begin position="1"/>
        <end position="23"/>
    </location>
</feature>
<protein>
    <recommendedName>
        <fullName evidence="2">Amidohydrolase 3 domain-containing protein</fullName>
    </recommendedName>
</protein>
<dbReference type="OrthoDB" id="9767366at2"/>
<accession>M8DIY5</accession>
<dbReference type="STRING" id="1300222.I532_05275"/>
<dbReference type="RefSeq" id="WP_003386855.1">
    <property type="nucleotide sequence ID" value="NZ_APBN01000002.1"/>
</dbReference>